<evidence type="ECO:0000256" key="1">
    <source>
        <dbReference type="SAM" id="Phobius"/>
    </source>
</evidence>
<dbReference type="Proteomes" id="UP000683507">
    <property type="component" value="Chromosome"/>
</dbReference>
<name>A0A916JMF5_9FLAO</name>
<reference evidence="2" key="1">
    <citation type="submission" date="2021-04" db="EMBL/GenBank/DDBJ databases">
        <authorList>
            <person name="Rodrigo-Torres L."/>
            <person name="Arahal R. D."/>
            <person name="Lucena T."/>
        </authorList>
    </citation>
    <scope>NUCLEOTIDE SEQUENCE</scope>
    <source>
        <strain evidence="2">AS29M-1</strain>
    </source>
</reference>
<evidence type="ECO:0000313" key="3">
    <source>
        <dbReference type="Proteomes" id="UP000683507"/>
    </source>
</evidence>
<dbReference type="KEGG" id="ptan:CRYO30217_01648"/>
<feature type="transmembrane region" description="Helical" evidence="1">
    <location>
        <begin position="71"/>
        <end position="93"/>
    </location>
</feature>
<keyword evidence="1" id="KW-0812">Transmembrane</keyword>
<gene>
    <name evidence="2" type="ORF">CRYO30217_01648</name>
</gene>
<keyword evidence="1" id="KW-0472">Membrane</keyword>
<keyword evidence="3" id="KW-1185">Reference proteome</keyword>
<dbReference type="RefSeq" id="WP_258541844.1">
    <property type="nucleotide sequence ID" value="NZ_OU015584.1"/>
</dbReference>
<feature type="transmembrane region" description="Helical" evidence="1">
    <location>
        <begin position="6"/>
        <end position="25"/>
    </location>
</feature>
<proteinExistence type="predicted"/>
<protein>
    <submittedName>
        <fullName evidence="2">Uncharacterized protein</fullName>
    </submittedName>
</protein>
<evidence type="ECO:0000313" key="2">
    <source>
        <dbReference type="EMBL" id="CAG5081500.1"/>
    </source>
</evidence>
<dbReference type="AlphaFoldDB" id="A0A916JMF5"/>
<keyword evidence="1" id="KW-1133">Transmembrane helix</keyword>
<dbReference type="EMBL" id="OU015584">
    <property type="protein sequence ID" value="CAG5081500.1"/>
    <property type="molecule type" value="Genomic_DNA"/>
</dbReference>
<feature type="transmembrane region" description="Helical" evidence="1">
    <location>
        <begin position="37"/>
        <end position="56"/>
    </location>
</feature>
<accession>A0A916JMF5</accession>
<organism evidence="2 3">
    <name type="scientific">Parvicella tangerina</name>
    <dbReference type="NCBI Taxonomy" id="2829795"/>
    <lineage>
        <taxon>Bacteria</taxon>
        <taxon>Pseudomonadati</taxon>
        <taxon>Bacteroidota</taxon>
        <taxon>Flavobacteriia</taxon>
        <taxon>Flavobacteriales</taxon>
        <taxon>Parvicellaceae</taxon>
        <taxon>Parvicella</taxon>
    </lineage>
</organism>
<sequence length="104" mass="11611">MENKKIKYWKIWLIVFLVVLAFVGYVDFQESNGNSPIITPISMVIGSPGYILYVIFTGDIHGAQPGPIGQFGRILVASIGSTFFWSGLATIFLRLSQLNKKKNE</sequence>